<evidence type="ECO:0000313" key="2">
    <source>
        <dbReference type="EnsemblPlants" id="MELO3C030270.2.1"/>
    </source>
</evidence>
<organism evidence="2">
    <name type="scientific">Cucumis melo</name>
    <name type="common">Muskmelon</name>
    <dbReference type="NCBI Taxonomy" id="3656"/>
    <lineage>
        <taxon>Eukaryota</taxon>
        <taxon>Viridiplantae</taxon>
        <taxon>Streptophyta</taxon>
        <taxon>Embryophyta</taxon>
        <taxon>Tracheophyta</taxon>
        <taxon>Spermatophyta</taxon>
        <taxon>Magnoliopsida</taxon>
        <taxon>eudicotyledons</taxon>
        <taxon>Gunneridae</taxon>
        <taxon>Pentapetalae</taxon>
        <taxon>rosids</taxon>
        <taxon>fabids</taxon>
        <taxon>Cucurbitales</taxon>
        <taxon>Cucurbitaceae</taxon>
        <taxon>Benincaseae</taxon>
        <taxon>Cucumis</taxon>
    </lineage>
</organism>
<name>A0A9I9E8K7_CUCME</name>
<feature type="compositionally biased region" description="Polar residues" evidence="1">
    <location>
        <begin position="9"/>
        <end position="20"/>
    </location>
</feature>
<evidence type="ECO:0000256" key="1">
    <source>
        <dbReference type="SAM" id="MobiDB-lite"/>
    </source>
</evidence>
<dbReference type="EnsemblPlants" id="MELO3C030270.2.1">
    <property type="protein sequence ID" value="MELO3C030270.2.1"/>
    <property type="gene ID" value="MELO3C030270.2"/>
</dbReference>
<reference evidence="2" key="1">
    <citation type="submission" date="2023-03" db="UniProtKB">
        <authorList>
            <consortium name="EnsemblPlants"/>
        </authorList>
    </citation>
    <scope>IDENTIFICATION</scope>
</reference>
<dbReference type="AlphaFoldDB" id="A0A9I9E8K7"/>
<proteinExistence type="predicted"/>
<protein>
    <submittedName>
        <fullName evidence="2">Uncharacterized protein</fullName>
    </submittedName>
</protein>
<feature type="region of interest" description="Disordered" evidence="1">
    <location>
        <begin position="1"/>
        <end position="20"/>
    </location>
</feature>
<sequence length="102" mass="12038">MSLDKTVDQPKTSKMRSQNCRIKGQAEDSALAQHIIHGERDILRHTTLETIRSVYSFMTKLPKKIFNSLREVIHPNDRIKIPFRRLESTYQAINHTFHTKHR</sequence>
<dbReference type="Gramene" id="MELO3C030270.2.1">
    <property type="protein sequence ID" value="MELO3C030270.2.1"/>
    <property type="gene ID" value="MELO3C030270.2"/>
</dbReference>
<accession>A0A9I9E8K7</accession>